<dbReference type="GO" id="GO:0015293">
    <property type="term" value="F:symporter activity"/>
    <property type="evidence" value="ECO:0007669"/>
    <property type="project" value="InterPro"/>
</dbReference>
<evidence type="ECO:0000313" key="4">
    <source>
        <dbReference type="Proteomes" id="UP000198870"/>
    </source>
</evidence>
<feature type="transmembrane region" description="Helical" evidence="2">
    <location>
        <begin position="273"/>
        <end position="293"/>
    </location>
</feature>
<dbReference type="Proteomes" id="UP000198870">
    <property type="component" value="Unassembled WGS sequence"/>
</dbReference>
<dbReference type="EMBL" id="FMUX01000001">
    <property type="protein sequence ID" value="SCX79703.1"/>
    <property type="molecule type" value="Genomic_DNA"/>
</dbReference>
<dbReference type="Gene3D" id="1.20.1250.20">
    <property type="entry name" value="MFS general substrate transporter like domains"/>
    <property type="match status" value="2"/>
</dbReference>
<dbReference type="PANTHER" id="PTHR11328:SF24">
    <property type="entry name" value="MAJOR FACILITATOR SUPERFAMILY (MFS) PROFILE DOMAIN-CONTAINING PROTEIN"/>
    <property type="match status" value="1"/>
</dbReference>
<dbReference type="GO" id="GO:0006814">
    <property type="term" value="P:sodium ion transport"/>
    <property type="evidence" value="ECO:0007669"/>
    <property type="project" value="InterPro"/>
</dbReference>
<feature type="transmembrane region" description="Helical" evidence="2">
    <location>
        <begin position="114"/>
        <end position="135"/>
    </location>
</feature>
<feature type="transmembrane region" description="Helical" evidence="2">
    <location>
        <begin position="412"/>
        <end position="434"/>
    </location>
</feature>
<dbReference type="GO" id="GO:0005886">
    <property type="term" value="C:plasma membrane"/>
    <property type="evidence" value="ECO:0007669"/>
    <property type="project" value="TreeGrafter"/>
</dbReference>
<evidence type="ECO:0000256" key="2">
    <source>
        <dbReference type="SAM" id="Phobius"/>
    </source>
</evidence>
<reference evidence="3 4" key="1">
    <citation type="submission" date="2016-10" db="EMBL/GenBank/DDBJ databases">
        <authorList>
            <person name="de Groot N.N."/>
        </authorList>
    </citation>
    <scope>NUCLEOTIDE SEQUENCE [LARGE SCALE GENOMIC DNA]</scope>
    <source>
        <strain evidence="3 4">AA1</strain>
    </source>
</reference>
<dbReference type="SUPFAM" id="SSF103473">
    <property type="entry name" value="MFS general substrate transporter"/>
    <property type="match status" value="1"/>
</dbReference>
<evidence type="ECO:0000313" key="3">
    <source>
        <dbReference type="EMBL" id="SCX79703.1"/>
    </source>
</evidence>
<protein>
    <submittedName>
        <fullName evidence="3">Glycoside/pentoside/hexuronide:cation symporter, GPH family</fullName>
    </submittedName>
</protein>
<dbReference type="InterPro" id="IPR039672">
    <property type="entry name" value="MFS_2"/>
</dbReference>
<feature type="transmembrane region" description="Helical" evidence="2">
    <location>
        <begin position="156"/>
        <end position="175"/>
    </location>
</feature>
<dbReference type="AlphaFoldDB" id="A0A1G5AP71"/>
<feature type="transmembrane region" description="Helical" evidence="2">
    <location>
        <begin position="368"/>
        <end position="392"/>
    </location>
</feature>
<proteinExistence type="inferred from homology"/>
<keyword evidence="2" id="KW-0472">Membrane</keyword>
<feature type="transmembrane region" description="Helical" evidence="2">
    <location>
        <begin position="300"/>
        <end position="320"/>
    </location>
</feature>
<feature type="transmembrane region" description="Helical" evidence="2">
    <location>
        <begin position="237"/>
        <end position="261"/>
    </location>
</feature>
<dbReference type="InterPro" id="IPR036259">
    <property type="entry name" value="MFS_trans_sf"/>
</dbReference>
<gene>
    <name evidence="3" type="ORF">SAMN05216233_101353</name>
</gene>
<dbReference type="NCBIfam" id="TIGR00792">
    <property type="entry name" value="gph"/>
    <property type="match status" value="1"/>
</dbReference>
<keyword evidence="2" id="KW-1133">Transmembrane helix</keyword>
<organism evidence="3 4">
    <name type="scientific">Desulfoluna spongiiphila</name>
    <dbReference type="NCBI Taxonomy" id="419481"/>
    <lineage>
        <taxon>Bacteria</taxon>
        <taxon>Pseudomonadati</taxon>
        <taxon>Thermodesulfobacteriota</taxon>
        <taxon>Desulfobacteria</taxon>
        <taxon>Desulfobacterales</taxon>
        <taxon>Desulfolunaceae</taxon>
        <taxon>Desulfoluna</taxon>
    </lineage>
</organism>
<keyword evidence="2" id="KW-0812">Transmembrane</keyword>
<evidence type="ECO:0000256" key="1">
    <source>
        <dbReference type="ARBA" id="ARBA00009617"/>
    </source>
</evidence>
<dbReference type="InterPro" id="IPR001927">
    <property type="entry name" value="Na/Gal_symport"/>
</dbReference>
<dbReference type="PANTHER" id="PTHR11328">
    <property type="entry name" value="MAJOR FACILITATOR SUPERFAMILY DOMAIN-CONTAINING PROTEIN"/>
    <property type="match status" value="1"/>
</dbReference>
<feature type="transmembrane region" description="Helical" evidence="2">
    <location>
        <begin position="12"/>
        <end position="34"/>
    </location>
</feature>
<feature type="transmembrane region" description="Helical" evidence="2">
    <location>
        <begin position="84"/>
        <end position="102"/>
    </location>
</feature>
<feature type="transmembrane region" description="Helical" evidence="2">
    <location>
        <begin position="187"/>
        <end position="208"/>
    </location>
</feature>
<dbReference type="CDD" id="cd17332">
    <property type="entry name" value="MFS_MelB_like"/>
    <property type="match status" value="1"/>
</dbReference>
<keyword evidence="4" id="KW-1185">Reference proteome</keyword>
<dbReference type="RefSeq" id="WP_254781947.1">
    <property type="nucleotide sequence ID" value="NZ_FMUX01000001.1"/>
</dbReference>
<name>A0A1G5AP71_9BACT</name>
<accession>A0A1G5AP71</accession>
<feature type="transmembrane region" description="Helical" evidence="2">
    <location>
        <begin position="326"/>
        <end position="348"/>
    </location>
</feature>
<comment type="similarity">
    <text evidence="1">Belongs to the sodium:galactoside symporter (TC 2.A.2) family.</text>
</comment>
<dbReference type="Pfam" id="PF13347">
    <property type="entry name" value="MFS_2"/>
    <property type="match status" value="1"/>
</dbReference>
<dbReference type="STRING" id="419481.SAMN05216233_101353"/>
<dbReference type="GO" id="GO:0008643">
    <property type="term" value="P:carbohydrate transport"/>
    <property type="evidence" value="ECO:0007669"/>
    <property type="project" value="InterPro"/>
</dbReference>
<sequence length="449" mass="48796">MKPGPESLPCPVKLAYALPAFAMAVVGIPVYIYIPKFYTDVMGLDIAVVGAGLLGLRLFDAVTDPVMGMLSDRTVTPFGRRRPYIAIGATILCLAIACLFNPPQLGEAWTTAWFFIWLALVFLSWTLAVVPYEALGPELTFDYHERTVLFSYRDGFLIAGTMVAAIVPVIIRTALRSTDTSFTDHTVFFIMSLVYIPLILACCGICVVRVRENPTTAVPEPFHLKESLAPLLDNKPFGILVVAFAFSAIAAQMPATLILFYVEHVLESNRAELFLLLYFVSGVVFLPAWVRLARRIGKKAAWMASMAINTGAFFYVFWLGPGDEGVYGALVFVSGIGFGAGLALPSALTADVIDFDESLTGKRREGQYIGVFSVAKKMAGATGAGLGLWALGFFGYEAGQPQGPEAVFALRTLYALVPCLLSIVALAVAGFYPLSQKHHQEIMAQRPYP</sequence>